<gene>
    <name evidence="1" type="ORF">TKK_018471</name>
</gene>
<keyword evidence="2" id="KW-1185">Reference proteome</keyword>
<evidence type="ECO:0000313" key="2">
    <source>
        <dbReference type="Proteomes" id="UP001627154"/>
    </source>
</evidence>
<name>A0ABD2VZ85_9HYME</name>
<comment type="caution">
    <text evidence="1">The sequence shown here is derived from an EMBL/GenBank/DDBJ whole genome shotgun (WGS) entry which is preliminary data.</text>
</comment>
<dbReference type="AlphaFoldDB" id="A0ABD2VZ85"/>
<protein>
    <submittedName>
        <fullName evidence="1">Uncharacterized protein</fullName>
    </submittedName>
</protein>
<evidence type="ECO:0000313" key="1">
    <source>
        <dbReference type="EMBL" id="KAL3385953.1"/>
    </source>
</evidence>
<organism evidence="1 2">
    <name type="scientific">Trichogramma kaykai</name>
    <dbReference type="NCBI Taxonomy" id="54128"/>
    <lineage>
        <taxon>Eukaryota</taxon>
        <taxon>Metazoa</taxon>
        <taxon>Ecdysozoa</taxon>
        <taxon>Arthropoda</taxon>
        <taxon>Hexapoda</taxon>
        <taxon>Insecta</taxon>
        <taxon>Pterygota</taxon>
        <taxon>Neoptera</taxon>
        <taxon>Endopterygota</taxon>
        <taxon>Hymenoptera</taxon>
        <taxon>Apocrita</taxon>
        <taxon>Proctotrupomorpha</taxon>
        <taxon>Chalcidoidea</taxon>
        <taxon>Trichogrammatidae</taxon>
        <taxon>Trichogramma</taxon>
    </lineage>
</organism>
<proteinExistence type="predicted"/>
<accession>A0ABD2VZ85</accession>
<sequence>MKGHTYASPTKNNSARACAEARFRRERCTVRTTSPYRALNYARDLFTVTVLRKSLAHTSFAHPLGPKQHLYLERMRDLQHWALTSSSPILLLCYACSAYSKSRGQHVQLLTSERSYISLSPSANLALGVEAPFTSMFTSSSTTHIRYVLYIICVHVRTNIACVHIISSSIIRRACERYISRLPCTPQIRSTIIKGIL</sequence>
<dbReference type="EMBL" id="JBJJXI010000149">
    <property type="protein sequence ID" value="KAL3385953.1"/>
    <property type="molecule type" value="Genomic_DNA"/>
</dbReference>
<reference evidence="1 2" key="1">
    <citation type="journal article" date="2024" name="bioRxiv">
        <title>A reference genome for Trichogramma kaykai: A tiny desert-dwelling parasitoid wasp with competing sex-ratio distorters.</title>
        <authorList>
            <person name="Culotta J."/>
            <person name="Lindsey A.R."/>
        </authorList>
    </citation>
    <scope>NUCLEOTIDE SEQUENCE [LARGE SCALE GENOMIC DNA]</scope>
    <source>
        <strain evidence="1 2">KSX58</strain>
    </source>
</reference>
<dbReference type="Proteomes" id="UP001627154">
    <property type="component" value="Unassembled WGS sequence"/>
</dbReference>